<dbReference type="GO" id="GO:0047992">
    <property type="term" value="F:hydroxylysine kinase activity"/>
    <property type="evidence" value="ECO:0007669"/>
    <property type="project" value="UniProtKB-EC"/>
</dbReference>
<evidence type="ECO:0000256" key="5">
    <source>
        <dbReference type="ARBA" id="ARBA00036820"/>
    </source>
</evidence>
<dbReference type="InterPro" id="IPR011009">
    <property type="entry name" value="Kinase-like_dom_sf"/>
</dbReference>
<evidence type="ECO:0000256" key="8">
    <source>
        <dbReference type="ARBA" id="ARBA00040505"/>
    </source>
</evidence>
<dbReference type="EMBL" id="CP024770">
    <property type="protein sequence ID" value="QGY33060.1"/>
    <property type="molecule type" value="Genomic_DNA"/>
</dbReference>
<protein>
    <recommendedName>
        <fullName evidence="8">Hydroxylysine kinase</fullName>
        <ecNumber evidence="7">2.7.1.81</ecNumber>
    </recommendedName>
</protein>
<evidence type="ECO:0000256" key="7">
    <source>
        <dbReference type="ARBA" id="ARBA00038873"/>
    </source>
</evidence>
<sequence>MVTSMEEKLSSNANATNTLMDQQCDIDCDFAETVLREHYNIQGQVRKLRSERDQNFLVECTDGLKFTIKFAHPGEEWLVSNFQTELLHHINLRAPELPVQQVRADCHGRFDLRLNCLGQMRTVRVVSYIEGMLMAQSPATERQKYHLGKMAGRVTHALSDFSHPGQDHILLWDAQHASSLRDYMDVIIAPERRNMLAFCLENFEKKVKPLLPALRKSVVHNDMNGDNVLVNPANTDQIAAILDFGDAVCTAIAIDVAVGATYQLGTGDELLQGALAFLRGYVKEVPLLQNEINIMFDLFLIRMFVRIVITEWRARQFPENSDYILRNTATSWLQLEQLLALPVEETRSLVQSACKE</sequence>
<keyword evidence="2" id="KW-0963">Cytoplasm</keyword>
<evidence type="ECO:0000313" key="11">
    <source>
        <dbReference type="Proteomes" id="UP000502005"/>
    </source>
</evidence>
<dbReference type="PANTHER" id="PTHR21064:SF1">
    <property type="entry name" value="HYDROXYLYSINE KINASE"/>
    <property type="match status" value="1"/>
</dbReference>
<keyword evidence="4" id="KW-0418">Kinase</keyword>
<dbReference type="SUPFAM" id="SSF56112">
    <property type="entry name" value="Protein kinase-like (PK-like)"/>
    <property type="match status" value="1"/>
</dbReference>
<comment type="subcellular location">
    <subcellularLocation>
        <location evidence="1">Cytoplasm</location>
    </subcellularLocation>
</comment>
<accession>A0A6B9GCD5</accession>
<keyword evidence="10" id="KW-0614">Plasmid</keyword>
<evidence type="ECO:0000256" key="1">
    <source>
        <dbReference type="ARBA" id="ARBA00004496"/>
    </source>
</evidence>
<evidence type="ECO:0000256" key="2">
    <source>
        <dbReference type="ARBA" id="ARBA00022490"/>
    </source>
</evidence>
<evidence type="ECO:0000256" key="6">
    <source>
        <dbReference type="ARBA" id="ARBA00037368"/>
    </source>
</evidence>
<keyword evidence="3" id="KW-0808">Transferase</keyword>
<feature type="domain" description="Aminoglycoside phosphotransferase" evidence="9">
    <location>
        <begin position="46"/>
        <end position="276"/>
    </location>
</feature>
<proteinExistence type="predicted"/>
<reference evidence="10 11" key="1">
    <citation type="submission" date="2017-11" db="EMBL/GenBank/DDBJ databases">
        <title>Genome sequence of Pantoea cypripedii NE1.</title>
        <authorList>
            <person name="Nascimento F.X."/>
        </authorList>
    </citation>
    <scope>NUCLEOTIDE SEQUENCE [LARGE SCALE GENOMIC DNA]</scope>
    <source>
        <strain evidence="10 11">NE1</strain>
        <plasmid evidence="11">pne1b</plasmid>
    </source>
</reference>
<evidence type="ECO:0000313" key="10">
    <source>
        <dbReference type="EMBL" id="QGY33060.1"/>
    </source>
</evidence>
<evidence type="ECO:0000259" key="9">
    <source>
        <dbReference type="Pfam" id="PF01636"/>
    </source>
</evidence>
<gene>
    <name evidence="10" type="ORF">CUN67_29495</name>
</gene>
<evidence type="ECO:0000256" key="4">
    <source>
        <dbReference type="ARBA" id="ARBA00022777"/>
    </source>
</evidence>
<dbReference type="EC" id="2.7.1.81" evidence="7"/>
<organism evidence="10 11">
    <name type="scientific">Pantoea cypripedii</name>
    <name type="common">Pectobacterium cypripedii</name>
    <name type="synonym">Erwinia cypripedii</name>
    <dbReference type="NCBI Taxonomy" id="55209"/>
    <lineage>
        <taxon>Bacteria</taxon>
        <taxon>Pseudomonadati</taxon>
        <taxon>Pseudomonadota</taxon>
        <taxon>Gammaproteobacteria</taxon>
        <taxon>Enterobacterales</taxon>
        <taxon>Erwiniaceae</taxon>
        <taxon>Pantoea</taxon>
    </lineage>
</organism>
<dbReference type="GO" id="GO:0005737">
    <property type="term" value="C:cytoplasm"/>
    <property type="evidence" value="ECO:0007669"/>
    <property type="project" value="UniProtKB-SubCell"/>
</dbReference>
<dbReference type="InterPro" id="IPR002575">
    <property type="entry name" value="Aminoglycoside_PTrfase"/>
</dbReference>
<comment type="catalytic activity">
    <reaction evidence="5">
        <text>(5R)-5-hydroxy-L-lysine + GTP = (5R)-5-phosphooxy-L-lysine + GDP + H(+)</text>
        <dbReference type="Rhea" id="RHEA:19049"/>
        <dbReference type="ChEBI" id="CHEBI:15378"/>
        <dbReference type="ChEBI" id="CHEBI:37565"/>
        <dbReference type="ChEBI" id="CHEBI:57882"/>
        <dbReference type="ChEBI" id="CHEBI:58189"/>
        <dbReference type="ChEBI" id="CHEBI:58357"/>
        <dbReference type="EC" id="2.7.1.81"/>
    </reaction>
</comment>
<dbReference type="InterPro" id="IPR050249">
    <property type="entry name" value="Pseudomonas-type_ThrB"/>
</dbReference>
<dbReference type="Pfam" id="PF01636">
    <property type="entry name" value="APH"/>
    <property type="match status" value="1"/>
</dbReference>
<dbReference type="Proteomes" id="UP000502005">
    <property type="component" value="Plasmid pNE1B"/>
</dbReference>
<comment type="function">
    <text evidence="6">Catalyzes the GTP-dependent phosphorylation of 5-hydroxy-L-lysine.</text>
</comment>
<dbReference type="PANTHER" id="PTHR21064">
    <property type="entry name" value="AMINOGLYCOSIDE PHOSPHOTRANSFERASE DOMAIN-CONTAINING PROTEIN-RELATED"/>
    <property type="match status" value="1"/>
</dbReference>
<dbReference type="AlphaFoldDB" id="A0A6B9GCD5"/>
<name>A0A6B9GCD5_PANCY</name>
<evidence type="ECO:0000256" key="3">
    <source>
        <dbReference type="ARBA" id="ARBA00022679"/>
    </source>
</evidence>
<geneLocation type="plasmid" evidence="11">
    <name>pne1b</name>
</geneLocation>
<dbReference type="Gene3D" id="3.90.1200.10">
    <property type="match status" value="1"/>
</dbReference>